<dbReference type="RefSeq" id="WP_091782947.1">
    <property type="nucleotide sequence ID" value="NZ_LT629711.1"/>
</dbReference>
<dbReference type="AlphaFoldDB" id="A0A1H0PGW2"/>
<sequence>MTHLARIERESLCDTFDQVGPDAPTLCSPWTTADLAAHLVIRERRPDLAPGIWLPPLAGRLEESQADYAGKPWPELVDLIRSGPPAWSPAQLSSVDDAVNFLEFFIHHEDVLRGDGQVGPRREVPLREQKALWKTLKRLGKVFFRRSPVGVVLERTDGKVLTVKGPTELGTVTVRGDATELVLAAYGRRRVADLSVAGDDAAVQALWEAPLGLS</sequence>
<dbReference type="InterPro" id="IPR010872">
    <property type="entry name" value="MDMPI_C-term_domain"/>
</dbReference>
<accession>A0A1H0PGW2</accession>
<dbReference type="Proteomes" id="UP000199077">
    <property type="component" value="Chromosome I"/>
</dbReference>
<organism evidence="2 3">
    <name type="scientific">Pedococcus dokdonensis</name>
    <dbReference type="NCBI Taxonomy" id="443156"/>
    <lineage>
        <taxon>Bacteria</taxon>
        <taxon>Bacillati</taxon>
        <taxon>Actinomycetota</taxon>
        <taxon>Actinomycetes</taxon>
        <taxon>Micrococcales</taxon>
        <taxon>Intrasporangiaceae</taxon>
        <taxon>Pedococcus</taxon>
    </lineage>
</organism>
<dbReference type="InterPro" id="IPR017519">
    <property type="entry name" value="CHP03085"/>
</dbReference>
<dbReference type="STRING" id="443156.SAMN04489867_1249"/>
<evidence type="ECO:0000259" key="1">
    <source>
        <dbReference type="Pfam" id="PF07398"/>
    </source>
</evidence>
<reference evidence="3" key="1">
    <citation type="submission" date="2016-10" db="EMBL/GenBank/DDBJ databases">
        <authorList>
            <person name="Varghese N."/>
            <person name="Submissions S."/>
        </authorList>
    </citation>
    <scope>NUCLEOTIDE SEQUENCE [LARGE SCALE GENOMIC DNA]</scope>
    <source>
        <strain evidence="3">DSM 22329</strain>
    </source>
</reference>
<name>A0A1H0PGW2_9MICO</name>
<dbReference type="Pfam" id="PF07398">
    <property type="entry name" value="MDMPI_C"/>
    <property type="match status" value="1"/>
</dbReference>
<gene>
    <name evidence="2" type="ORF">SAMN04489867_1249</name>
</gene>
<protein>
    <submittedName>
        <fullName evidence="2">TIGR03085 family protein</fullName>
    </submittedName>
</protein>
<dbReference type="NCBIfam" id="TIGR03083">
    <property type="entry name" value="maleylpyruvate isomerase family mycothiol-dependent enzyme"/>
    <property type="match status" value="1"/>
</dbReference>
<dbReference type="SUPFAM" id="SSF109854">
    <property type="entry name" value="DinB/YfiT-like putative metalloenzymes"/>
    <property type="match status" value="1"/>
</dbReference>
<dbReference type="InterPro" id="IPR034660">
    <property type="entry name" value="DinB/YfiT-like"/>
</dbReference>
<evidence type="ECO:0000313" key="3">
    <source>
        <dbReference type="Proteomes" id="UP000199077"/>
    </source>
</evidence>
<proteinExistence type="predicted"/>
<evidence type="ECO:0000313" key="2">
    <source>
        <dbReference type="EMBL" id="SDP03846.1"/>
    </source>
</evidence>
<dbReference type="NCBIfam" id="TIGR03085">
    <property type="entry name" value="TIGR03085 family metal-binding protein"/>
    <property type="match status" value="1"/>
</dbReference>
<feature type="domain" description="MDMPI C-terminal" evidence="1">
    <location>
        <begin position="145"/>
        <end position="204"/>
    </location>
</feature>
<keyword evidence="3" id="KW-1185">Reference proteome</keyword>
<dbReference type="EMBL" id="LT629711">
    <property type="protein sequence ID" value="SDP03846.1"/>
    <property type="molecule type" value="Genomic_DNA"/>
</dbReference>
<dbReference type="OrthoDB" id="3268903at2"/>
<dbReference type="InterPro" id="IPR017517">
    <property type="entry name" value="Maleyloyr_isom"/>
</dbReference>